<feature type="region of interest" description="Disordered" evidence="1">
    <location>
        <begin position="42"/>
        <end position="193"/>
    </location>
</feature>
<organism evidence="2 3">
    <name type="scientific">Myriangium duriaei CBS 260.36</name>
    <dbReference type="NCBI Taxonomy" id="1168546"/>
    <lineage>
        <taxon>Eukaryota</taxon>
        <taxon>Fungi</taxon>
        <taxon>Dikarya</taxon>
        <taxon>Ascomycota</taxon>
        <taxon>Pezizomycotina</taxon>
        <taxon>Dothideomycetes</taxon>
        <taxon>Dothideomycetidae</taxon>
        <taxon>Myriangiales</taxon>
        <taxon>Myriangiaceae</taxon>
        <taxon>Myriangium</taxon>
    </lineage>
</organism>
<dbReference type="EMBL" id="ML996091">
    <property type="protein sequence ID" value="KAF2149285.1"/>
    <property type="molecule type" value="Genomic_DNA"/>
</dbReference>
<protein>
    <submittedName>
        <fullName evidence="2">Uncharacterized protein</fullName>
    </submittedName>
</protein>
<proteinExistence type="predicted"/>
<keyword evidence="3" id="KW-1185">Reference proteome</keyword>
<sequence>MSQNNTQIPDLTEEHRVSAVEAVMQASRESLDRQAAFLQTVTLTTEHNEGVEDEEFSDPCETESPSSGDSLSSEEFQPVPKRDPKIRIVHKKGPERRKRVADLKHRAPTSTYWARKSASTLRPRQLVNGEEEGQDPEPEDGFDENVDGDSDIGVTDATAATTAGATATTHGSNNTTRRTNATGSPIATSDTTTTTGTTAIRSTITTTPTFTSVARARRAPYTREIWSQAETNKIHSLIRAGCKRAKVADESNRWRVANGMPPRPVTSIWNKRWEIISAVEATQRPSSR</sequence>
<comment type="caution">
    <text evidence="2">The sequence shown here is derived from an EMBL/GenBank/DDBJ whole genome shotgun (WGS) entry which is preliminary data.</text>
</comment>
<feature type="compositionally biased region" description="Low complexity" evidence="1">
    <location>
        <begin position="62"/>
        <end position="75"/>
    </location>
</feature>
<dbReference type="Proteomes" id="UP000799439">
    <property type="component" value="Unassembled WGS sequence"/>
</dbReference>
<evidence type="ECO:0000313" key="2">
    <source>
        <dbReference type="EMBL" id="KAF2149285.1"/>
    </source>
</evidence>
<dbReference type="AlphaFoldDB" id="A0A9P4IVK6"/>
<feature type="compositionally biased region" description="Basic residues" evidence="1">
    <location>
        <begin position="87"/>
        <end position="99"/>
    </location>
</feature>
<gene>
    <name evidence="2" type="ORF">K461DRAFT_270896</name>
</gene>
<reference evidence="2" key="1">
    <citation type="journal article" date="2020" name="Stud. Mycol.">
        <title>101 Dothideomycetes genomes: a test case for predicting lifestyles and emergence of pathogens.</title>
        <authorList>
            <person name="Haridas S."/>
            <person name="Albert R."/>
            <person name="Binder M."/>
            <person name="Bloem J."/>
            <person name="Labutti K."/>
            <person name="Salamov A."/>
            <person name="Andreopoulos B."/>
            <person name="Baker S."/>
            <person name="Barry K."/>
            <person name="Bills G."/>
            <person name="Bluhm B."/>
            <person name="Cannon C."/>
            <person name="Castanera R."/>
            <person name="Culley D."/>
            <person name="Daum C."/>
            <person name="Ezra D."/>
            <person name="Gonzalez J."/>
            <person name="Henrissat B."/>
            <person name="Kuo A."/>
            <person name="Liang C."/>
            <person name="Lipzen A."/>
            <person name="Lutzoni F."/>
            <person name="Magnuson J."/>
            <person name="Mondo S."/>
            <person name="Nolan M."/>
            <person name="Ohm R."/>
            <person name="Pangilinan J."/>
            <person name="Park H.-J."/>
            <person name="Ramirez L."/>
            <person name="Alfaro M."/>
            <person name="Sun H."/>
            <person name="Tritt A."/>
            <person name="Yoshinaga Y."/>
            <person name="Zwiers L.-H."/>
            <person name="Turgeon B."/>
            <person name="Goodwin S."/>
            <person name="Spatafora J."/>
            <person name="Crous P."/>
            <person name="Grigoriev I."/>
        </authorList>
    </citation>
    <scope>NUCLEOTIDE SEQUENCE</scope>
    <source>
        <strain evidence="2">CBS 260.36</strain>
    </source>
</reference>
<name>A0A9P4IVK6_9PEZI</name>
<feature type="compositionally biased region" description="Low complexity" evidence="1">
    <location>
        <begin position="157"/>
        <end position="169"/>
    </location>
</feature>
<feature type="compositionally biased region" description="Polar residues" evidence="1">
    <location>
        <begin position="170"/>
        <end position="181"/>
    </location>
</feature>
<feature type="compositionally biased region" description="Polar residues" evidence="1">
    <location>
        <begin position="108"/>
        <end position="122"/>
    </location>
</feature>
<evidence type="ECO:0000256" key="1">
    <source>
        <dbReference type="SAM" id="MobiDB-lite"/>
    </source>
</evidence>
<accession>A0A9P4IVK6</accession>
<feature type="compositionally biased region" description="Acidic residues" evidence="1">
    <location>
        <begin position="129"/>
        <end position="150"/>
    </location>
</feature>
<feature type="compositionally biased region" description="Low complexity" evidence="1">
    <location>
        <begin position="182"/>
        <end position="193"/>
    </location>
</feature>
<feature type="compositionally biased region" description="Acidic residues" evidence="1">
    <location>
        <begin position="51"/>
        <end position="61"/>
    </location>
</feature>
<evidence type="ECO:0000313" key="3">
    <source>
        <dbReference type="Proteomes" id="UP000799439"/>
    </source>
</evidence>